<organism evidence="2 3">
    <name type="scientific">Hypericibacter terrae</name>
    <dbReference type="NCBI Taxonomy" id="2602015"/>
    <lineage>
        <taxon>Bacteria</taxon>
        <taxon>Pseudomonadati</taxon>
        <taxon>Pseudomonadota</taxon>
        <taxon>Alphaproteobacteria</taxon>
        <taxon>Rhodospirillales</taxon>
        <taxon>Dongiaceae</taxon>
        <taxon>Hypericibacter</taxon>
    </lineage>
</organism>
<accession>A0A5J6MR96</accession>
<sequence>MSTGFNDTRALPFPFLSTRKAGGEDQGEGGLTAREMSKGVALSCDDPPHPALSPSEEGERKVKSPYRLAGANPLARGRL</sequence>
<gene>
    <name evidence="2" type="ORF">FRZ44_51680</name>
</gene>
<protein>
    <submittedName>
        <fullName evidence="2">Uncharacterized protein</fullName>
    </submittedName>
</protein>
<name>A0A5J6MR96_9PROT</name>
<proteinExistence type="predicted"/>
<dbReference type="KEGG" id="htq:FRZ44_51680"/>
<evidence type="ECO:0000256" key="1">
    <source>
        <dbReference type="SAM" id="MobiDB-lite"/>
    </source>
</evidence>
<keyword evidence="3" id="KW-1185">Reference proteome</keyword>
<reference evidence="2 3" key="1">
    <citation type="submission" date="2019-08" db="EMBL/GenBank/DDBJ databases">
        <title>Hyperibacter terrae gen. nov., sp. nov. and Hyperibacter viscosus sp. nov., two new members in the family Rhodospirillaceae isolated from the rhizosphere of Hypericum perforatum.</title>
        <authorList>
            <person name="Noviana Z."/>
        </authorList>
    </citation>
    <scope>NUCLEOTIDE SEQUENCE [LARGE SCALE GENOMIC DNA]</scope>
    <source>
        <strain evidence="2 3">R5913</strain>
    </source>
</reference>
<feature type="region of interest" description="Disordered" evidence="1">
    <location>
        <begin position="1"/>
        <end position="79"/>
    </location>
</feature>
<dbReference type="AlphaFoldDB" id="A0A5J6MR96"/>
<evidence type="ECO:0000313" key="3">
    <source>
        <dbReference type="Proteomes" id="UP000326202"/>
    </source>
</evidence>
<dbReference type="Proteomes" id="UP000326202">
    <property type="component" value="Chromosome"/>
</dbReference>
<evidence type="ECO:0000313" key="2">
    <source>
        <dbReference type="EMBL" id="QEX19853.1"/>
    </source>
</evidence>
<dbReference type="EMBL" id="CP042906">
    <property type="protein sequence ID" value="QEX19853.1"/>
    <property type="molecule type" value="Genomic_DNA"/>
</dbReference>